<dbReference type="AlphaFoldDB" id="A0A1I7TRH5"/>
<reference evidence="2" key="1">
    <citation type="submission" date="2016-11" db="UniProtKB">
        <authorList>
            <consortium name="WormBaseParasite"/>
        </authorList>
    </citation>
    <scope>IDENTIFICATION</scope>
</reference>
<sequence length="113" mass="12582">MSPDNYSFVGHQIGSKLAEMCEDFDIELHGNTESLINSPASGNRFSGIHGLKVDNSIGAQIGNELSKLCDKFDTQMMLGTSISIFTTVSRRFSWFSKLFSTLSRDILNSDNYF</sequence>
<proteinExistence type="predicted"/>
<organism evidence="1 2">
    <name type="scientific">Caenorhabditis tropicalis</name>
    <dbReference type="NCBI Taxonomy" id="1561998"/>
    <lineage>
        <taxon>Eukaryota</taxon>
        <taxon>Metazoa</taxon>
        <taxon>Ecdysozoa</taxon>
        <taxon>Nematoda</taxon>
        <taxon>Chromadorea</taxon>
        <taxon>Rhabditida</taxon>
        <taxon>Rhabditina</taxon>
        <taxon>Rhabditomorpha</taxon>
        <taxon>Rhabditoidea</taxon>
        <taxon>Rhabditidae</taxon>
        <taxon>Peloderinae</taxon>
        <taxon>Caenorhabditis</taxon>
    </lineage>
</organism>
<protein>
    <submittedName>
        <fullName evidence="2">PFK domain-containing protein</fullName>
    </submittedName>
</protein>
<dbReference type="InterPro" id="IPR021543">
    <property type="entry name" value="EGL-1"/>
</dbReference>
<name>A0A1I7TRH5_9PELO</name>
<evidence type="ECO:0000313" key="1">
    <source>
        <dbReference type="Proteomes" id="UP000095282"/>
    </source>
</evidence>
<accession>A0A1I7TRH5</accession>
<keyword evidence="1" id="KW-1185">Reference proteome</keyword>
<dbReference type="Pfam" id="PF11430">
    <property type="entry name" value="EGL-1"/>
    <property type="match status" value="2"/>
</dbReference>
<dbReference type="Proteomes" id="UP000095282">
    <property type="component" value="Unplaced"/>
</dbReference>
<evidence type="ECO:0000313" key="2">
    <source>
        <dbReference type="WBParaSite" id="Csp11.Scaffold629.g11041.t1"/>
    </source>
</evidence>
<dbReference type="WBParaSite" id="Csp11.Scaffold629.g11041.t1">
    <property type="protein sequence ID" value="Csp11.Scaffold629.g11041.t1"/>
    <property type="gene ID" value="Csp11.Scaffold629.g11041"/>
</dbReference>